<sequence>MSSHSAFPAIKYPLEIDPPRLTPREFCRKMYGLSGLPEIEILRTEMEPGYRKRCIGLLSKTLGVKRQSVLNWGAGLEFQKMPLTYQRFLGMCWERYELLSEVKRLRRFTA</sequence>
<keyword evidence="2" id="KW-1185">Reference proteome</keyword>
<reference evidence="1 2" key="2">
    <citation type="submission" date="2018-03" db="EMBL/GenBank/DDBJ databases">
        <authorList>
            <person name="Keele B.F."/>
        </authorList>
    </citation>
    <scope>NUCLEOTIDE SEQUENCE [LARGE SCALE GENOMIC DNA]</scope>
    <source>
        <strain evidence="1 2">CCALA 016</strain>
    </source>
</reference>
<evidence type="ECO:0000313" key="2">
    <source>
        <dbReference type="Proteomes" id="UP000239001"/>
    </source>
</evidence>
<organism evidence="1 2">
    <name type="scientific">Aphanothece hegewaldii CCALA 016</name>
    <dbReference type="NCBI Taxonomy" id="2107694"/>
    <lineage>
        <taxon>Bacteria</taxon>
        <taxon>Bacillati</taxon>
        <taxon>Cyanobacteriota</taxon>
        <taxon>Cyanophyceae</taxon>
        <taxon>Oscillatoriophycideae</taxon>
        <taxon>Chroococcales</taxon>
        <taxon>Aphanothecaceae</taxon>
        <taxon>Aphanothece</taxon>
    </lineage>
</organism>
<comment type="caution">
    <text evidence="1">The sequence shown here is derived from an EMBL/GenBank/DDBJ whole genome shotgun (WGS) entry which is preliminary data.</text>
</comment>
<gene>
    <name evidence="1" type="ORF">C7H19_14540</name>
</gene>
<evidence type="ECO:0000313" key="1">
    <source>
        <dbReference type="EMBL" id="PSF35963.1"/>
    </source>
</evidence>
<reference evidence="1 2" key="1">
    <citation type="submission" date="2018-03" db="EMBL/GenBank/DDBJ databases">
        <title>The ancient ancestry and fast evolution of plastids.</title>
        <authorList>
            <person name="Moore K.R."/>
            <person name="Magnabosco C."/>
            <person name="Momper L."/>
            <person name="Gold D.A."/>
            <person name="Bosak T."/>
            <person name="Fournier G.P."/>
        </authorList>
    </citation>
    <scope>NUCLEOTIDE SEQUENCE [LARGE SCALE GENOMIC DNA]</scope>
    <source>
        <strain evidence="1 2">CCALA 016</strain>
    </source>
</reference>
<dbReference type="OrthoDB" id="574524at2"/>
<dbReference type="Proteomes" id="UP000239001">
    <property type="component" value="Unassembled WGS sequence"/>
</dbReference>
<accession>A0A2T1LVT6</accession>
<name>A0A2T1LVT6_9CHRO</name>
<dbReference type="AlphaFoldDB" id="A0A2T1LVT6"/>
<dbReference type="EMBL" id="PXOH01000016">
    <property type="protein sequence ID" value="PSF35963.1"/>
    <property type="molecule type" value="Genomic_DNA"/>
</dbReference>
<protein>
    <submittedName>
        <fullName evidence="1">Uncharacterized protein</fullName>
    </submittedName>
</protein>
<proteinExistence type="predicted"/>